<evidence type="ECO:0000313" key="3">
    <source>
        <dbReference type="Proteomes" id="UP001218218"/>
    </source>
</evidence>
<dbReference type="EMBL" id="JARIHO010000080">
    <property type="protein sequence ID" value="KAJ7310007.1"/>
    <property type="molecule type" value="Genomic_DNA"/>
</dbReference>
<feature type="compositionally biased region" description="Acidic residues" evidence="1">
    <location>
        <begin position="122"/>
        <end position="132"/>
    </location>
</feature>
<gene>
    <name evidence="2" type="ORF">DFH08DRAFT_974604</name>
</gene>
<organism evidence="2 3">
    <name type="scientific">Mycena albidolilacea</name>
    <dbReference type="NCBI Taxonomy" id="1033008"/>
    <lineage>
        <taxon>Eukaryota</taxon>
        <taxon>Fungi</taxon>
        <taxon>Dikarya</taxon>
        <taxon>Basidiomycota</taxon>
        <taxon>Agaricomycotina</taxon>
        <taxon>Agaricomycetes</taxon>
        <taxon>Agaricomycetidae</taxon>
        <taxon>Agaricales</taxon>
        <taxon>Marasmiineae</taxon>
        <taxon>Mycenaceae</taxon>
        <taxon>Mycena</taxon>
    </lineage>
</organism>
<feature type="compositionally biased region" description="Basic and acidic residues" evidence="1">
    <location>
        <begin position="46"/>
        <end position="91"/>
    </location>
</feature>
<dbReference type="AlphaFoldDB" id="A0AAD6Z6E5"/>
<sequence>MPQLPNETETEYLDRLCAMSEDAVEEELNEVDVDVWSKERKRRKDEKKEAERRAKEVKEEAVWKAKEEEAARKAKEEEKKKKKKEKAERAAKGAKPASKASVSGSGGKVTGKAKATRKALDIDEDEDEEEEAPAEKKRSGTRANDAQGSRFLAPTRIHHMAVQRPARGVATPKSIASGKLWRPTENA</sequence>
<protein>
    <submittedName>
        <fullName evidence="2">Uncharacterized protein</fullName>
    </submittedName>
</protein>
<reference evidence="2" key="1">
    <citation type="submission" date="2023-03" db="EMBL/GenBank/DDBJ databases">
        <title>Massive genome expansion in bonnet fungi (Mycena s.s.) driven by repeated elements and novel gene families across ecological guilds.</title>
        <authorList>
            <consortium name="Lawrence Berkeley National Laboratory"/>
            <person name="Harder C.B."/>
            <person name="Miyauchi S."/>
            <person name="Viragh M."/>
            <person name="Kuo A."/>
            <person name="Thoen E."/>
            <person name="Andreopoulos B."/>
            <person name="Lu D."/>
            <person name="Skrede I."/>
            <person name="Drula E."/>
            <person name="Henrissat B."/>
            <person name="Morin E."/>
            <person name="Kohler A."/>
            <person name="Barry K."/>
            <person name="LaButti K."/>
            <person name="Morin E."/>
            <person name="Salamov A."/>
            <person name="Lipzen A."/>
            <person name="Mereny Z."/>
            <person name="Hegedus B."/>
            <person name="Baldrian P."/>
            <person name="Stursova M."/>
            <person name="Weitz H."/>
            <person name="Taylor A."/>
            <person name="Grigoriev I.V."/>
            <person name="Nagy L.G."/>
            <person name="Martin F."/>
            <person name="Kauserud H."/>
        </authorList>
    </citation>
    <scope>NUCLEOTIDE SEQUENCE</scope>
    <source>
        <strain evidence="2">CBHHK002</strain>
    </source>
</reference>
<name>A0AAD6Z6E5_9AGAR</name>
<keyword evidence="3" id="KW-1185">Reference proteome</keyword>
<feature type="region of interest" description="Disordered" evidence="1">
    <location>
        <begin position="26"/>
        <end position="187"/>
    </location>
</feature>
<proteinExistence type="predicted"/>
<dbReference type="Proteomes" id="UP001218218">
    <property type="component" value="Unassembled WGS sequence"/>
</dbReference>
<comment type="caution">
    <text evidence="2">The sequence shown here is derived from an EMBL/GenBank/DDBJ whole genome shotgun (WGS) entry which is preliminary data.</text>
</comment>
<accession>A0AAD6Z6E5</accession>
<feature type="compositionally biased region" description="Low complexity" evidence="1">
    <location>
        <begin position="93"/>
        <end position="103"/>
    </location>
</feature>
<evidence type="ECO:0000313" key="2">
    <source>
        <dbReference type="EMBL" id="KAJ7310007.1"/>
    </source>
</evidence>
<evidence type="ECO:0000256" key="1">
    <source>
        <dbReference type="SAM" id="MobiDB-lite"/>
    </source>
</evidence>